<keyword evidence="5" id="KW-0812">Transmembrane</keyword>
<name>A0A0G1LFC4_9BACT</name>
<keyword evidence="5" id="KW-0472">Membrane</keyword>
<evidence type="ECO:0000313" key="7">
    <source>
        <dbReference type="EMBL" id="KKT67377.1"/>
    </source>
</evidence>
<keyword evidence="1" id="KW-0540">Nuclease</keyword>
<dbReference type="GO" id="GO:0016787">
    <property type="term" value="F:hydrolase activity"/>
    <property type="evidence" value="ECO:0007669"/>
    <property type="project" value="UniProtKB-KW"/>
</dbReference>
<dbReference type="PANTHER" id="PTHR12302:SF3">
    <property type="entry name" value="SERINE_THREONINE-PROTEIN KINASE 31"/>
    <property type="match status" value="1"/>
</dbReference>
<dbReference type="InterPro" id="IPR035437">
    <property type="entry name" value="SNase_OB-fold_sf"/>
</dbReference>
<dbReference type="SUPFAM" id="SSF50199">
    <property type="entry name" value="Staphylococcal nuclease"/>
    <property type="match status" value="1"/>
</dbReference>
<dbReference type="Proteomes" id="UP000033901">
    <property type="component" value="Unassembled WGS sequence"/>
</dbReference>
<dbReference type="Gene3D" id="2.40.50.90">
    <property type="match status" value="1"/>
</dbReference>
<dbReference type="Pfam" id="PF00565">
    <property type="entry name" value="SNase"/>
    <property type="match status" value="1"/>
</dbReference>
<dbReference type="EMBL" id="LCIZ01000010">
    <property type="protein sequence ID" value="KKT67377.1"/>
    <property type="molecule type" value="Genomic_DNA"/>
</dbReference>
<evidence type="ECO:0000256" key="5">
    <source>
        <dbReference type="SAM" id="Phobius"/>
    </source>
</evidence>
<keyword evidence="3" id="KW-0378">Hydrolase</keyword>
<evidence type="ECO:0000256" key="2">
    <source>
        <dbReference type="ARBA" id="ARBA00022759"/>
    </source>
</evidence>
<gene>
    <name evidence="7" type="ORF">UW61_C0010G0006</name>
</gene>
<organism evidence="7 8">
    <name type="scientific">Candidatus Curtissbacteria bacterium GW2011_GWC1_44_33</name>
    <dbReference type="NCBI Taxonomy" id="1618413"/>
    <lineage>
        <taxon>Bacteria</taxon>
        <taxon>Candidatus Curtissiibacteriota</taxon>
    </lineage>
</organism>
<feature type="compositionally biased region" description="Polar residues" evidence="4">
    <location>
        <begin position="68"/>
        <end position="88"/>
    </location>
</feature>
<dbReference type="InterPro" id="IPR016071">
    <property type="entry name" value="Staphylococal_nuclease_OB-fold"/>
</dbReference>
<feature type="region of interest" description="Disordered" evidence="4">
    <location>
        <begin position="62"/>
        <end position="88"/>
    </location>
</feature>
<accession>A0A0G1LFC4</accession>
<comment type="caution">
    <text evidence="7">The sequence shown here is derived from an EMBL/GenBank/DDBJ whole genome shotgun (WGS) entry which is preliminary data.</text>
</comment>
<feature type="transmembrane region" description="Helical" evidence="5">
    <location>
        <begin position="37"/>
        <end position="57"/>
    </location>
</feature>
<evidence type="ECO:0000256" key="4">
    <source>
        <dbReference type="SAM" id="MobiDB-lite"/>
    </source>
</evidence>
<dbReference type="InterPro" id="IPR008613">
    <property type="entry name" value="Excalibur_Ca-bd_domain"/>
</dbReference>
<feature type="domain" description="TNase-like" evidence="6">
    <location>
        <begin position="93"/>
        <end position="218"/>
    </location>
</feature>
<protein>
    <submittedName>
        <fullName evidence="7">WD40 domain protein beta Propeller</fullName>
    </submittedName>
</protein>
<dbReference type="Pfam" id="PF05901">
    <property type="entry name" value="Excalibur"/>
    <property type="match status" value="1"/>
</dbReference>
<reference evidence="7 8" key="1">
    <citation type="journal article" date="2015" name="Nature">
        <title>rRNA introns, odd ribosomes, and small enigmatic genomes across a large radiation of phyla.</title>
        <authorList>
            <person name="Brown C.T."/>
            <person name="Hug L.A."/>
            <person name="Thomas B.C."/>
            <person name="Sharon I."/>
            <person name="Castelle C.J."/>
            <person name="Singh A."/>
            <person name="Wilkins M.J."/>
            <person name="Williams K.H."/>
            <person name="Banfield J.F."/>
        </authorList>
    </citation>
    <scope>NUCLEOTIDE SEQUENCE [LARGE SCALE GENOMIC DNA]</scope>
</reference>
<keyword evidence="5" id="KW-1133">Transmembrane helix</keyword>
<dbReference type="PROSITE" id="PS50830">
    <property type="entry name" value="TNASE_3"/>
    <property type="match status" value="1"/>
</dbReference>
<proteinExistence type="predicted"/>
<dbReference type="AlphaFoldDB" id="A0A0G1LFC4"/>
<dbReference type="GO" id="GO:0004519">
    <property type="term" value="F:endonuclease activity"/>
    <property type="evidence" value="ECO:0007669"/>
    <property type="project" value="UniProtKB-KW"/>
</dbReference>
<evidence type="ECO:0000256" key="3">
    <source>
        <dbReference type="ARBA" id="ARBA00022801"/>
    </source>
</evidence>
<sequence length="282" mass="31073">MNWSIVFLFLFLFSLVVLIVGTKNPQTIFPKSNVTRIRFFLASLFASFLLLSLSIAVSPATEKRESLNDPTPTPTQLGTEAPTFSPSPTNAANRIKTKILNVIDGDTVKIGDGKVVRLIGIDAPETSKGGECYAQEATKRLEELVLNKEVELEKDVSETDRYQRLLRYIWVGNILTNEVLVWEGFAKASSYPPDIKYQDRFREAERVAREKRLGLWGSACAKPTVKSSATTAPQTGGSYVCNCSKTCTQMSSCTEAQYQLNVCGCTARDADKDGIACDADCQ</sequence>
<evidence type="ECO:0000313" key="8">
    <source>
        <dbReference type="Proteomes" id="UP000033901"/>
    </source>
</evidence>
<evidence type="ECO:0000256" key="1">
    <source>
        <dbReference type="ARBA" id="ARBA00022722"/>
    </source>
</evidence>
<keyword evidence="2" id="KW-0255">Endonuclease</keyword>
<dbReference type="SMART" id="SM00318">
    <property type="entry name" value="SNc"/>
    <property type="match status" value="1"/>
</dbReference>
<evidence type="ECO:0000259" key="6">
    <source>
        <dbReference type="PROSITE" id="PS50830"/>
    </source>
</evidence>
<dbReference type="PANTHER" id="PTHR12302">
    <property type="entry name" value="EBNA2 BINDING PROTEIN P100"/>
    <property type="match status" value="1"/>
</dbReference>